<accession>E4Y8X6</accession>
<evidence type="ECO:0000313" key="2">
    <source>
        <dbReference type="EMBL" id="CBY43709.1"/>
    </source>
</evidence>
<feature type="compositionally biased region" description="Acidic residues" evidence="1">
    <location>
        <begin position="104"/>
        <end position="129"/>
    </location>
</feature>
<feature type="region of interest" description="Disordered" evidence="1">
    <location>
        <begin position="53"/>
        <end position="183"/>
    </location>
</feature>
<sequence>MRFAIIINLQNTYPSGVDYNDEYSSNGEPMIANALIGNDESNSYSQEPIISEEPVAAENPVVTPEPVVEEEPEQASAEPEHVVIDQPVKIEQSAPEPAPVVDEPVTELESVEEGAVSAEEDPEPEEDNIAEVYENSGEDDLVKAPVDLEPEAILEPTVDSKKAEDDVSDKKGPRPEPKRNLPETPDLVIAVDIASLKSADSQRLRDFVKKVVVRLNHDFKIGGCLDELRVGIFEHDSSHVNIIVRGSQYNRFLGDRKSCMEEDKDSDFIANDILAHFDENWISVPQESHDHLSERDGNDDNETEETQATHMFLHSKTMLDSWKNERKGQVWRRLNRWNFSPRKIVVFVHDAEESAEFYQGLGIQGKELGYEMIPVSISGDMDGKNKLHEMAKKTQRTGPLPVVTLDIGMEEAPRVISQYLSSTAASKPYTAPLPSE</sequence>
<feature type="compositionally biased region" description="Basic and acidic residues" evidence="1">
    <location>
        <begin position="158"/>
        <end position="181"/>
    </location>
</feature>
<feature type="compositionally biased region" description="Low complexity" evidence="1">
    <location>
        <begin position="53"/>
        <end position="66"/>
    </location>
</feature>
<dbReference type="Proteomes" id="UP000011014">
    <property type="component" value="Unassembled WGS sequence"/>
</dbReference>
<dbReference type="EMBL" id="FN654330">
    <property type="protein sequence ID" value="CBY43709.1"/>
    <property type="molecule type" value="Genomic_DNA"/>
</dbReference>
<proteinExistence type="predicted"/>
<protein>
    <submittedName>
        <fullName evidence="2">Uncharacterized protein</fullName>
    </submittedName>
</protein>
<organism evidence="2">
    <name type="scientific">Oikopleura dioica</name>
    <name type="common">Tunicate</name>
    <dbReference type="NCBI Taxonomy" id="34765"/>
    <lineage>
        <taxon>Eukaryota</taxon>
        <taxon>Metazoa</taxon>
        <taxon>Chordata</taxon>
        <taxon>Tunicata</taxon>
        <taxon>Appendicularia</taxon>
        <taxon>Copelata</taxon>
        <taxon>Oikopleuridae</taxon>
        <taxon>Oikopleura</taxon>
    </lineage>
</organism>
<name>E4Y8X6_OIKDI</name>
<reference evidence="2" key="1">
    <citation type="journal article" date="2010" name="Science">
        <title>Plasticity of animal genome architecture unmasked by rapid evolution of a pelagic tunicate.</title>
        <authorList>
            <person name="Denoeud F."/>
            <person name="Henriet S."/>
            <person name="Mungpakdee S."/>
            <person name="Aury J.M."/>
            <person name="Da Silva C."/>
            <person name="Brinkmann H."/>
            <person name="Mikhaleva J."/>
            <person name="Olsen L.C."/>
            <person name="Jubin C."/>
            <person name="Canestro C."/>
            <person name="Bouquet J.M."/>
            <person name="Danks G."/>
            <person name="Poulain J."/>
            <person name="Campsteijn C."/>
            <person name="Adamski M."/>
            <person name="Cross I."/>
            <person name="Yadetie F."/>
            <person name="Muffato M."/>
            <person name="Louis A."/>
            <person name="Butcher S."/>
            <person name="Tsagkogeorga G."/>
            <person name="Konrad A."/>
            <person name="Singh S."/>
            <person name="Jensen M.F."/>
            <person name="Cong E.H."/>
            <person name="Eikeseth-Otteraa H."/>
            <person name="Noel B."/>
            <person name="Anthouard V."/>
            <person name="Porcel B.M."/>
            <person name="Kachouri-Lafond R."/>
            <person name="Nishino A."/>
            <person name="Ugolini M."/>
            <person name="Chourrout P."/>
            <person name="Nishida H."/>
            <person name="Aasland R."/>
            <person name="Huzurbazar S."/>
            <person name="Westhof E."/>
            <person name="Delsuc F."/>
            <person name="Lehrach H."/>
            <person name="Reinhardt R."/>
            <person name="Weissenbach J."/>
            <person name="Roy S.W."/>
            <person name="Artiguenave F."/>
            <person name="Postlethwait J.H."/>
            <person name="Manak J.R."/>
            <person name="Thompson E.M."/>
            <person name="Jaillon O."/>
            <person name="Du Pasquier L."/>
            <person name="Boudinot P."/>
            <person name="Liberles D.A."/>
            <person name="Volff J.N."/>
            <person name="Philippe H."/>
            <person name="Lenhard B."/>
            <person name="Roest Crollius H."/>
            <person name="Wincker P."/>
            <person name="Chourrout D."/>
        </authorList>
    </citation>
    <scope>NUCLEOTIDE SEQUENCE [LARGE SCALE GENOMIC DNA]</scope>
</reference>
<evidence type="ECO:0000256" key="1">
    <source>
        <dbReference type="SAM" id="MobiDB-lite"/>
    </source>
</evidence>
<gene>
    <name evidence="2" type="ORF">GSOID_T00029308001</name>
</gene>
<dbReference type="AlphaFoldDB" id="E4Y8X6"/>